<proteinExistence type="predicted"/>
<organism evidence="2">
    <name type="scientific">Camponotus floridanus</name>
    <name type="common">Florida carpenter ant</name>
    <dbReference type="NCBI Taxonomy" id="104421"/>
    <lineage>
        <taxon>Eukaryota</taxon>
        <taxon>Metazoa</taxon>
        <taxon>Ecdysozoa</taxon>
        <taxon>Arthropoda</taxon>
        <taxon>Hexapoda</taxon>
        <taxon>Insecta</taxon>
        <taxon>Pterygota</taxon>
        <taxon>Neoptera</taxon>
        <taxon>Endopterygota</taxon>
        <taxon>Hymenoptera</taxon>
        <taxon>Apocrita</taxon>
        <taxon>Aculeata</taxon>
        <taxon>Formicoidea</taxon>
        <taxon>Formicidae</taxon>
        <taxon>Formicinae</taxon>
        <taxon>Camponotus</taxon>
    </lineage>
</organism>
<dbReference type="AlphaFoldDB" id="E1ZW32"/>
<sequence>SDESSFTNHGTVNRHNMHY</sequence>
<feature type="non-terminal residue" evidence="1">
    <location>
        <position position="1"/>
    </location>
</feature>
<dbReference type="Proteomes" id="UP000000311">
    <property type="component" value="Unassembled WGS sequence"/>
</dbReference>
<dbReference type="InParanoid" id="E1ZW32"/>
<keyword evidence="2" id="KW-1185">Reference proteome</keyword>
<evidence type="ECO:0000313" key="1">
    <source>
        <dbReference type="EMBL" id="EFN74607.1"/>
    </source>
</evidence>
<gene>
    <name evidence="1" type="ORF">EAG_15563</name>
</gene>
<protein>
    <submittedName>
        <fullName evidence="1">Uncharacterized protein</fullName>
    </submittedName>
</protein>
<dbReference type="EMBL" id="GL434761">
    <property type="protein sequence ID" value="EFN74607.1"/>
    <property type="molecule type" value="Genomic_DNA"/>
</dbReference>
<accession>E1ZW32</accession>
<reference evidence="1 2" key="1">
    <citation type="journal article" date="2010" name="Science">
        <title>Genomic comparison of the ants Camponotus floridanus and Harpegnathos saltator.</title>
        <authorList>
            <person name="Bonasio R."/>
            <person name="Zhang G."/>
            <person name="Ye C."/>
            <person name="Mutti N.S."/>
            <person name="Fang X."/>
            <person name="Qin N."/>
            <person name="Donahue G."/>
            <person name="Yang P."/>
            <person name="Li Q."/>
            <person name="Li C."/>
            <person name="Zhang P."/>
            <person name="Huang Z."/>
            <person name="Berger S.L."/>
            <person name="Reinberg D."/>
            <person name="Wang J."/>
            <person name="Liebig J."/>
        </authorList>
    </citation>
    <scope>NUCLEOTIDE SEQUENCE [LARGE SCALE GENOMIC DNA]</scope>
    <source>
        <strain evidence="2">C129</strain>
    </source>
</reference>
<feature type="non-terminal residue" evidence="1">
    <location>
        <position position="19"/>
    </location>
</feature>
<name>E1ZW32_CAMFO</name>
<evidence type="ECO:0000313" key="2">
    <source>
        <dbReference type="Proteomes" id="UP000000311"/>
    </source>
</evidence>